<evidence type="ECO:0000256" key="8">
    <source>
        <dbReference type="SAM" id="Phobius"/>
    </source>
</evidence>
<evidence type="ECO:0000256" key="7">
    <source>
        <dbReference type="PIRSR" id="PIRSR600715-1"/>
    </source>
</evidence>
<dbReference type="AlphaFoldDB" id="A0A445MUJ6"/>
<feature type="transmembrane region" description="Helical" evidence="8">
    <location>
        <begin position="498"/>
        <end position="515"/>
    </location>
</feature>
<feature type="transmembrane region" description="Helical" evidence="8">
    <location>
        <begin position="362"/>
        <end position="381"/>
    </location>
</feature>
<feature type="transmembrane region" description="Helical" evidence="8">
    <location>
        <begin position="443"/>
        <end position="461"/>
    </location>
</feature>
<keyword evidence="4 8" id="KW-0812">Transmembrane</keyword>
<feature type="transmembrane region" description="Helical" evidence="8">
    <location>
        <begin position="468"/>
        <end position="486"/>
    </location>
</feature>
<feature type="transmembrane region" description="Helical" evidence="8">
    <location>
        <begin position="206"/>
        <end position="227"/>
    </location>
</feature>
<feature type="transmembrane region" description="Helical" evidence="8">
    <location>
        <begin position="276"/>
        <end position="304"/>
    </location>
</feature>
<feature type="binding site" evidence="7">
    <location>
        <position position="150"/>
    </location>
    <ligand>
        <name>Mg(2+)</name>
        <dbReference type="ChEBI" id="CHEBI:18420"/>
    </ligand>
</feature>
<dbReference type="PANTHER" id="PTHR22926:SF3">
    <property type="entry name" value="UNDECAPRENYL-PHOSPHATE ALPHA-N-ACETYLGLUCOSAMINYL 1-PHOSPHATE TRANSFERASE"/>
    <property type="match status" value="1"/>
</dbReference>
<dbReference type="GO" id="GO:0044038">
    <property type="term" value="P:cell wall macromolecule biosynthetic process"/>
    <property type="evidence" value="ECO:0007669"/>
    <property type="project" value="TreeGrafter"/>
</dbReference>
<organism evidence="9">
    <name type="scientific">uncultured Desulfobacterium sp</name>
    <dbReference type="NCBI Taxonomy" id="201089"/>
    <lineage>
        <taxon>Bacteria</taxon>
        <taxon>Pseudomonadati</taxon>
        <taxon>Thermodesulfobacteriota</taxon>
        <taxon>Desulfobacteria</taxon>
        <taxon>Desulfobacterales</taxon>
        <taxon>Desulfobacteriaceae</taxon>
        <taxon>Desulfobacterium</taxon>
        <taxon>environmental samples</taxon>
    </lineage>
</organism>
<comment type="subcellular location">
    <subcellularLocation>
        <location evidence="1">Cell membrane</location>
        <topology evidence="1">Multi-pass membrane protein</topology>
    </subcellularLocation>
</comment>
<reference evidence="9" key="1">
    <citation type="submission" date="2018-01" db="EMBL/GenBank/DDBJ databases">
        <authorList>
            <person name="Regsiter A."/>
            <person name="William W."/>
        </authorList>
    </citation>
    <scope>NUCLEOTIDE SEQUENCE</scope>
    <source>
        <strain evidence="9">TRIP AH-1</strain>
    </source>
</reference>
<feature type="transmembrane region" description="Helical" evidence="8">
    <location>
        <begin position="387"/>
        <end position="403"/>
    </location>
</feature>
<keyword evidence="7" id="KW-0479">Metal-binding</keyword>
<evidence type="ECO:0000313" key="9">
    <source>
        <dbReference type="EMBL" id="SPD73184.1"/>
    </source>
</evidence>
<dbReference type="InterPro" id="IPR000715">
    <property type="entry name" value="Glycosyl_transferase_4"/>
</dbReference>
<dbReference type="PROSITE" id="PS01348">
    <property type="entry name" value="MRAY_2"/>
    <property type="match status" value="1"/>
</dbReference>
<dbReference type="GO" id="GO:0005886">
    <property type="term" value="C:plasma membrane"/>
    <property type="evidence" value="ECO:0007669"/>
    <property type="project" value="UniProtKB-SubCell"/>
</dbReference>
<evidence type="ECO:0000256" key="6">
    <source>
        <dbReference type="ARBA" id="ARBA00023136"/>
    </source>
</evidence>
<dbReference type="GO" id="GO:0016780">
    <property type="term" value="F:phosphotransferase activity, for other substituted phosphate groups"/>
    <property type="evidence" value="ECO:0007669"/>
    <property type="project" value="InterPro"/>
</dbReference>
<keyword evidence="7" id="KW-0460">Magnesium</keyword>
<feature type="transmembrane region" description="Helical" evidence="8">
    <location>
        <begin position="6"/>
        <end position="24"/>
    </location>
</feature>
<feature type="transmembrane region" description="Helical" evidence="8">
    <location>
        <begin position="68"/>
        <end position="86"/>
    </location>
</feature>
<dbReference type="GO" id="GO:0009103">
    <property type="term" value="P:lipopolysaccharide biosynthetic process"/>
    <property type="evidence" value="ECO:0007669"/>
    <property type="project" value="TreeGrafter"/>
</dbReference>
<dbReference type="GO" id="GO:0071555">
    <property type="term" value="P:cell wall organization"/>
    <property type="evidence" value="ECO:0007669"/>
    <property type="project" value="TreeGrafter"/>
</dbReference>
<keyword evidence="6 8" id="KW-0472">Membrane</keyword>
<evidence type="ECO:0000256" key="4">
    <source>
        <dbReference type="ARBA" id="ARBA00022692"/>
    </source>
</evidence>
<keyword evidence="2" id="KW-1003">Cell membrane</keyword>
<feature type="transmembrane region" description="Helical" evidence="8">
    <location>
        <begin position="98"/>
        <end position="120"/>
    </location>
</feature>
<keyword evidence="5 8" id="KW-1133">Transmembrane helix</keyword>
<name>A0A445MUJ6_9BACT</name>
<evidence type="ECO:0000256" key="5">
    <source>
        <dbReference type="ARBA" id="ARBA00022989"/>
    </source>
</evidence>
<feature type="transmembrane region" description="Helical" evidence="8">
    <location>
        <begin position="233"/>
        <end position="255"/>
    </location>
</feature>
<feature type="transmembrane region" description="Helical" evidence="8">
    <location>
        <begin position="310"/>
        <end position="330"/>
    </location>
</feature>
<gene>
    <name evidence="9" type="ORF">PITCH_A1720008</name>
</gene>
<feature type="transmembrane region" description="Helical" evidence="8">
    <location>
        <begin position="44"/>
        <end position="62"/>
    </location>
</feature>
<feature type="transmembrane region" description="Helical" evidence="8">
    <location>
        <begin position="410"/>
        <end position="428"/>
    </location>
</feature>
<dbReference type="CDD" id="cd06853">
    <property type="entry name" value="GT_WecA_like"/>
    <property type="match status" value="1"/>
</dbReference>
<feature type="transmembrane region" description="Helical" evidence="8">
    <location>
        <begin position="158"/>
        <end position="175"/>
    </location>
</feature>
<feature type="binding site" evidence="7">
    <location>
        <position position="210"/>
    </location>
    <ligand>
        <name>Mg(2+)</name>
        <dbReference type="ChEBI" id="CHEBI:18420"/>
    </ligand>
</feature>
<evidence type="ECO:0000256" key="2">
    <source>
        <dbReference type="ARBA" id="ARBA00022475"/>
    </source>
</evidence>
<sequence>MIFLPTILISMFITICVMPFLRRLAVRFHAIDIPDERKVHVNPVPKCGGIGIALGALVPIILWAPEDLFVRAVLIGAGIITVFGLADDFLNLGYKAKFFGQISAALVVILYGGIKITSLGALLPDGVLLPEWLAILLSIIVIVGVTNAINLSDGLDGLAGGTCLLIFLCIGYLAYCIENSMVSIMAFAVVGALFGFLRFNTYPATLFMGDAGSQMLGFLAITLSLGITQPNTAFSPILPILLLGFPVLDTLTVMIERMAEGKSPFVADKKHFHHRLIGLNLYHTESVFTIYIIQCFLITSAFFLRFYSGVFLLIYYFAFSVFIISGFFVAEKAGWKLRRPGLEKSVKGRLKVLRETNIHIKFVFRVLHFGVPLLVIFSCLAPKTVPLHLAILSLGFIVLLFITRLLKEKWLSVVMGISLYIFVPFAIYTGENDMASWLNGGTLLAYNLSFAVLALFTFLTLRFTRRTRGFGITPMHFLIIFIALVVPNLPNIGIEKQSLGMIATKMIVLFFGYEVLTGELRGNTNKLWLGINSAMGVMAVRGLGNF</sequence>
<evidence type="ECO:0000256" key="3">
    <source>
        <dbReference type="ARBA" id="ARBA00022679"/>
    </source>
</evidence>
<dbReference type="GO" id="GO:0046872">
    <property type="term" value="F:metal ion binding"/>
    <property type="evidence" value="ECO:0007669"/>
    <property type="project" value="UniProtKB-KW"/>
</dbReference>
<feature type="transmembrane region" description="Helical" evidence="8">
    <location>
        <begin position="181"/>
        <end position="199"/>
    </location>
</feature>
<proteinExistence type="predicted"/>
<dbReference type="EMBL" id="OJIN01000082">
    <property type="protein sequence ID" value="SPD73184.1"/>
    <property type="molecule type" value="Genomic_DNA"/>
</dbReference>
<comment type="cofactor">
    <cofactor evidence="7">
        <name>Mg(2+)</name>
        <dbReference type="ChEBI" id="CHEBI:18420"/>
    </cofactor>
</comment>
<protein>
    <submittedName>
        <fullName evidence="9">Glycosyltransferase, group 4 family</fullName>
        <ecNumber evidence="9">2.7.8.-</ecNumber>
    </submittedName>
</protein>
<keyword evidence="3 9" id="KW-0808">Transferase</keyword>
<dbReference type="PANTHER" id="PTHR22926">
    <property type="entry name" value="PHOSPHO-N-ACETYLMURAMOYL-PENTAPEPTIDE-TRANSFERASE"/>
    <property type="match status" value="1"/>
</dbReference>
<dbReference type="EC" id="2.7.8.-" evidence="9"/>
<accession>A0A445MUJ6</accession>
<dbReference type="InterPro" id="IPR018480">
    <property type="entry name" value="PNAcMuramoyl-5peptid_Trfase_CS"/>
</dbReference>
<evidence type="ECO:0000256" key="1">
    <source>
        <dbReference type="ARBA" id="ARBA00004651"/>
    </source>
</evidence>
<feature type="transmembrane region" description="Helical" evidence="8">
    <location>
        <begin position="132"/>
        <end position="151"/>
    </location>
</feature>
<dbReference type="Pfam" id="PF00953">
    <property type="entry name" value="Glycos_transf_4"/>
    <property type="match status" value="1"/>
</dbReference>